<accession>A0ABW0FHI9</accession>
<keyword evidence="2" id="KW-0812">Transmembrane</keyword>
<keyword evidence="4" id="KW-1185">Reference proteome</keyword>
<gene>
    <name evidence="3" type="ORF">ACFPK8_11240</name>
</gene>
<keyword evidence="2" id="KW-1133">Transmembrane helix</keyword>
<evidence type="ECO:0000256" key="1">
    <source>
        <dbReference type="SAM" id="MobiDB-lite"/>
    </source>
</evidence>
<organism evidence="3 4">
    <name type="scientific">Brachybacterium tyrofermentans</name>
    <dbReference type="NCBI Taxonomy" id="47848"/>
    <lineage>
        <taxon>Bacteria</taxon>
        <taxon>Bacillati</taxon>
        <taxon>Actinomycetota</taxon>
        <taxon>Actinomycetes</taxon>
        <taxon>Micrococcales</taxon>
        <taxon>Dermabacteraceae</taxon>
        <taxon>Brachybacterium</taxon>
    </lineage>
</organism>
<protein>
    <recommendedName>
        <fullName evidence="5">DUF4352 domain-containing protein</fullName>
    </recommendedName>
</protein>
<proteinExistence type="predicted"/>
<feature type="region of interest" description="Disordered" evidence="1">
    <location>
        <begin position="1"/>
        <end position="27"/>
    </location>
</feature>
<name>A0ABW0FHI9_9MICO</name>
<sequence length="230" mass="23769">MDQSSPRTPRTEPMGIGGPDGQRPRSSRTSFYVGIGCVAVILGLVLGVGGFFGVRAVTGGDPTQTATTDPAGTGESLEVAPEGKEAAVPLGTSFPVVSPDEFTGEVQVAVTEMDWDATAEVAEANEYNDPPGSGEKYVLATMEAAFHGEGTLSTTFWVSVTYVAEDGAEYGNSYAITPLASQLPWEVSDGTSFSQQTAFLIPQDAPEGGHIVLTPTSGVDLATGTWVTAA</sequence>
<dbReference type="GeneID" id="303297988"/>
<evidence type="ECO:0000256" key="2">
    <source>
        <dbReference type="SAM" id="Phobius"/>
    </source>
</evidence>
<comment type="caution">
    <text evidence="3">The sequence shown here is derived from an EMBL/GenBank/DDBJ whole genome shotgun (WGS) entry which is preliminary data.</text>
</comment>
<feature type="transmembrane region" description="Helical" evidence="2">
    <location>
        <begin position="31"/>
        <end position="54"/>
    </location>
</feature>
<dbReference type="Proteomes" id="UP001595937">
    <property type="component" value="Unassembled WGS sequence"/>
</dbReference>
<dbReference type="EMBL" id="JBHSLN010000024">
    <property type="protein sequence ID" value="MFC5298086.1"/>
    <property type="molecule type" value="Genomic_DNA"/>
</dbReference>
<dbReference type="RefSeq" id="WP_343924862.1">
    <property type="nucleotide sequence ID" value="NZ_BAAAIR010000043.1"/>
</dbReference>
<evidence type="ECO:0000313" key="3">
    <source>
        <dbReference type="EMBL" id="MFC5298086.1"/>
    </source>
</evidence>
<keyword evidence="2" id="KW-0472">Membrane</keyword>
<reference evidence="4" key="1">
    <citation type="journal article" date="2019" name="Int. J. Syst. Evol. Microbiol.">
        <title>The Global Catalogue of Microorganisms (GCM) 10K type strain sequencing project: providing services to taxonomists for standard genome sequencing and annotation.</title>
        <authorList>
            <consortium name="The Broad Institute Genomics Platform"/>
            <consortium name="The Broad Institute Genome Sequencing Center for Infectious Disease"/>
            <person name="Wu L."/>
            <person name="Ma J."/>
        </authorList>
    </citation>
    <scope>NUCLEOTIDE SEQUENCE [LARGE SCALE GENOMIC DNA]</scope>
    <source>
        <strain evidence="4">CGMCC 1.16455</strain>
    </source>
</reference>
<evidence type="ECO:0008006" key="5">
    <source>
        <dbReference type="Google" id="ProtNLM"/>
    </source>
</evidence>
<evidence type="ECO:0000313" key="4">
    <source>
        <dbReference type="Proteomes" id="UP001595937"/>
    </source>
</evidence>